<dbReference type="Proteomes" id="UP000241964">
    <property type="component" value="Unassembled WGS sequence"/>
</dbReference>
<sequence length="39" mass="4348">MMTDFLPPNTDVVDTCRFQSAGPFQLIDYSLGSPLNIGW</sequence>
<keyword evidence="2" id="KW-1185">Reference proteome</keyword>
<evidence type="ECO:0000313" key="2">
    <source>
        <dbReference type="Proteomes" id="UP000241964"/>
    </source>
</evidence>
<proteinExistence type="predicted"/>
<dbReference type="AlphaFoldDB" id="A0A2P8G1D1"/>
<protein>
    <submittedName>
        <fullName evidence="1">Uncharacterized protein</fullName>
    </submittedName>
</protein>
<name>A0A2P8G1D1_9BACT</name>
<comment type="caution">
    <text evidence="1">The sequence shown here is derived from an EMBL/GenBank/DDBJ whole genome shotgun (WGS) entry which is preliminary data.</text>
</comment>
<gene>
    <name evidence="1" type="ORF">CLV60_10721</name>
</gene>
<organism evidence="1 2">
    <name type="scientific">Dyadobacter jiangsuensis</name>
    <dbReference type="NCBI Taxonomy" id="1591085"/>
    <lineage>
        <taxon>Bacteria</taxon>
        <taxon>Pseudomonadati</taxon>
        <taxon>Bacteroidota</taxon>
        <taxon>Cytophagia</taxon>
        <taxon>Cytophagales</taxon>
        <taxon>Spirosomataceae</taxon>
        <taxon>Dyadobacter</taxon>
    </lineage>
</organism>
<reference evidence="1 2" key="1">
    <citation type="submission" date="2018-03" db="EMBL/GenBank/DDBJ databases">
        <title>Genomic Encyclopedia of Archaeal and Bacterial Type Strains, Phase II (KMG-II): from individual species to whole genera.</title>
        <authorList>
            <person name="Goeker M."/>
        </authorList>
    </citation>
    <scope>NUCLEOTIDE SEQUENCE [LARGE SCALE GENOMIC DNA]</scope>
    <source>
        <strain evidence="1 2">DSM 29057</strain>
    </source>
</reference>
<accession>A0A2P8G1D1</accession>
<dbReference type="EMBL" id="PYAS01000007">
    <property type="protein sequence ID" value="PSL27756.1"/>
    <property type="molecule type" value="Genomic_DNA"/>
</dbReference>
<evidence type="ECO:0000313" key="1">
    <source>
        <dbReference type="EMBL" id="PSL27756.1"/>
    </source>
</evidence>